<name>A0A6D2JDT3_9BRAS</name>
<protein>
    <recommendedName>
        <fullName evidence="5">Zinc finger GRF-type domain-containing protein</fullName>
    </recommendedName>
</protein>
<accession>A0A6D2JDT3</accession>
<keyword evidence="4" id="KW-1185">Reference proteome</keyword>
<evidence type="ECO:0000256" key="1">
    <source>
        <dbReference type="SAM" id="MobiDB-lite"/>
    </source>
</evidence>
<gene>
    <name evidence="3" type="ORF">MERR_LOCUS25094</name>
</gene>
<keyword evidence="2" id="KW-1133">Transmembrane helix</keyword>
<dbReference type="AlphaFoldDB" id="A0A6D2JDT3"/>
<evidence type="ECO:0000313" key="3">
    <source>
        <dbReference type="EMBL" id="CAA7037859.1"/>
    </source>
</evidence>
<sequence>MSLSNGSWTSTTMRNGRYRGLSDTKPGIPKKCCCGCEVELRTSLIEPGRKFYICTRPVSIPGPHVNKWWDEAVMEDLLEIKGKMEDQDKQLFQIAMDCGRVDKLVDEVEMLKDSGEKHENKAANEFKIAVVFGVVVMIMAMIIAFLK</sequence>
<evidence type="ECO:0008006" key="5">
    <source>
        <dbReference type="Google" id="ProtNLM"/>
    </source>
</evidence>
<feature type="compositionally biased region" description="Polar residues" evidence="1">
    <location>
        <begin position="1"/>
        <end position="14"/>
    </location>
</feature>
<reference evidence="3" key="1">
    <citation type="submission" date="2020-01" db="EMBL/GenBank/DDBJ databases">
        <authorList>
            <person name="Mishra B."/>
        </authorList>
    </citation>
    <scope>NUCLEOTIDE SEQUENCE [LARGE SCALE GENOMIC DNA]</scope>
</reference>
<evidence type="ECO:0000256" key="2">
    <source>
        <dbReference type="SAM" id="Phobius"/>
    </source>
</evidence>
<keyword evidence="2" id="KW-0472">Membrane</keyword>
<feature type="region of interest" description="Disordered" evidence="1">
    <location>
        <begin position="1"/>
        <end position="22"/>
    </location>
</feature>
<organism evidence="3 4">
    <name type="scientific">Microthlaspi erraticum</name>
    <dbReference type="NCBI Taxonomy" id="1685480"/>
    <lineage>
        <taxon>Eukaryota</taxon>
        <taxon>Viridiplantae</taxon>
        <taxon>Streptophyta</taxon>
        <taxon>Embryophyta</taxon>
        <taxon>Tracheophyta</taxon>
        <taxon>Spermatophyta</taxon>
        <taxon>Magnoliopsida</taxon>
        <taxon>eudicotyledons</taxon>
        <taxon>Gunneridae</taxon>
        <taxon>Pentapetalae</taxon>
        <taxon>rosids</taxon>
        <taxon>malvids</taxon>
        <taxon>Brassicales</taxon>
        <taxon>Brassicaceae</taxon>
        <taxon>Coluteocarpeae</taxon>
        <taxon>Microthlaspi</taxon>
    </lineage>
</organism>
<comment type="caution">
    <text evidence="3">The sequence shown here is derived from an EMBL/GenBank/DDBJ whole genome shotgun (WGS) entry which is preliminary data.</text>
</comment>
<evidence type="ECO:0000313" key="4">
    <source>
        <dbReference type="Proteomes" id="UP000467841"/>
    </source>
</evidence>
<proteinExistence type="predicted"/>
<dbReference type="Proteomes" id="UP000467841">
    <property type="component" value="Unassembled WGS sequence"/>
</dbReference>
<dbReference type="EMBL" id="CACVBM020001184">
    <property type="protein sequence ID" value="CAA7037859.1"/>
    <property type="molecule type" value="Genomic_DNA"/>
</dbReference>
<feature type="transmembrane region" description="Helical" evidence="2">
    <location>
        <begin position="126"/>
        <end position="146"/>
    </location>
</feature>
<keyword evidence="2" id="KW-0812">Transmembrane</keyword>